<dbReference type="RefSeq" id="WP_283431234.1">
    <property type="nucleotide sequence ID" value="NZ_FXUG01000001.1"/>
</dbReference>
<dbReference type="PANTHER" id="PTHR48081">
    <property type="entry name" value="AB HYDROLASE SUPERFAMILY PROTEIN C4A8.06C"/>
    <property type="match status" value="1"/>
</dbReference>
<keyword evidence="1" id="KW-0378">Hydrolase</keyword>
<evidence type="ECO:0000256" key="2">
    <source>
        <dbReference type="SAM" id="SignalP"/>
    </source>
</evidence>
<dbReference type="InterPro" id="IPR001375">
    <property type="entry name" value="Peptidase_S9_cat"/>
</dbReference>
<keyword evidence="5" id="KW-1185">Reference proteome</keyword>
<organism evidence="4 5">
    <name type="scientific">Neorhodopirellula lusitana</name>
    <dbReference type="NCBI Taxonomy" id="445327"/>
    <lineage>
        <taxon>Bacteria</taxon>
        <taxon>Pseudomonadati</taxon>
        <taxon>Planctomycetota</taxon>
        <taxon>Planctomycetia</taxon>
        <taxon>Pirellulales</taxon>
        <taxon>Pirellulaceae</taxon>
        <taxon>Neorhodopirellula</taxon>
    </lineage>
</organism>
<evidence type="ECO:0000256" key="1">
    <source>
        <dbReference type="ARBA" id="ARBA00022801"/>
    </source>
</evidence>
<proteinExistence type="predicted"/>
<name>A0ABY1PRV3_9BACT</name>
<dbReference type="InterPro" id="IPR050300">
    <property type="entry name" value="GDXG_lipolytic_enzyme"/>
</dbReference>
<evidence type="ECO:0000313" key="4">
    <source>
        <dbReference type="EMBL" id="SMP44212.1"/>
    </source>
</evidence>
<evidence type="ECO:0000259" key="3">
    <source>
        <dbReference type="Pfam" id="PF00326"/>
    </source>
</evidence>
<comment type="caution">
    <text evidence="4">The sequence shown here is derived from an EMBL/GenBank/DDBJ whole genome shotgun (WGS) entry which is preliminary data.</text>
</comment>
<dbReference type="SUPFAM" id="SSF53474">
    <property type="entry name" value="alpha/beta-Hydrolases"/>
    <property type="match status" value="1"/>
</dbReference>
<dbReference type="Proteomes" id="UP001158067">
    <property type="component" value="Unassembled WGS sequence"/>
</dbReference>
<dbReference type="PANTHER" id="PTHR48081:SF6">
    <property type="entry name" value="PEPTIDASE S9 PROLYL OLIGOPEPTIDASE CATALYTIC DOMAIN-CONTAINING PROTEIN"/>
    <property type="match status" value="1"/>
</dbReference>
<sequence>MKMTQDVTCRSCFVVLWMIALSVSVSADSPPVVKVWPDSPPAWDAPSEPEFDKTDESSRNVAGARLIRLSNVTEVQLHVFESADASGHASPVSVVICPGGGFNILAWDLEGTEVAQQLQAGGVSAAVLKYRVPTGKMKPAWKPVVQDIQRAIALVRAGKVFSNTPKHVGVMGFSAGGNAAAHASVAKERYYDSVDASDKQISAPDFACLGYPAWIVEKDDPTSFRDDLVVDQNSPPMFFVHADNDPHTVMNSVKLFQALHDAGVSSALHVFDGSGHGFGAREDGRADDLWPELFLRWIRDNGWLNEAVSKKVKE</sequence>
<keyword evidence="2" id="KW-0732">Signal</keyword>
<feature type="domain" description="Peptidase S9 prolyl oligopeptidase catalytic" evidence="3">
    <location>
        <begin position="146"/>
        <end position="285"/>
    </location>
</feature>
<evidence type="ECO:0000313" key="5">
    <source>
        <dbReference type="Proteomes" id="UP001158067"/>
    </source>
</evidence>
<accession>A0ABY1PRV3</accession>
<dbReference type="Gene3D" id="3.40.50.1820">
    <property type="entry name" value="alpha/beta hydrolase"/>
    <property type="match status" value="1"/>
</dbReference>
<protein>
    <submittedName>
        <fullName evidence="4">Endo-1,4-beta-xylanase</fullName>
    </submittedName>
</protein>
<dbReference type="EMBL" id="FXUG01000001">
    <property type="protein sequence ID" value="SMP44212.1"/>
    <property type="molecule type" value="Genomic_DNA"/>
</dbReference>
<feature type="signal peptide" evidence="2">
    <location>
        <begin position="1"/>
        <end position="27"/>
    </location>
</feature>
<reference evidence="4 5" key="1">
    <citation type="submission" date="2017-05" db="EMBL/GenBank/DDBJ databases">
        <authorList>
            <person name="Varghese N."/>
            <person name="Submissions S."/>
        </authorList>
    </citation>
    <scope>NUCLEOTIDE SEQUENCE [LARGE SCALE GENOMIC DNA]</scope>
    <source>
        <strain evidence="4 5">DSM 25457</strain>
    </source>
</reference>
<feature type="chain" id="PRO_5046760247" evidence="2">
    <location>
        <begin position="28"/>
        <end position="314"/>
    </location>
</feature>
<gene>
    <name evidence="4" type="ORF">SAMN06265222_1011095</name>
</gene>
<dbReference type="Pfam" id="PF00326">
    <property type="entry name" value="Peptidase_S9"/>
    <property type="match status" value="1"/>
</dbReference>
<dbReference type="InterPro" id="IPR029058">
    <property type="entry name" value="AB_hydrolase_fold"/>
</dbReference>